<proteinExistence type="predicted"/>
<dbReference type="PANTHER" id="PTHR23026:SF123">
    <property type="entry name" value="NAD(P)H NITROREDUCTASE RV3131-RELATED"/>
    <property type="match status" value="1"/>
</dbReference>
<evidence type="ECO:0000313" key="1">
    <source>
        <dbReference type="EMBL" id="GLY69108.1"/>
    </source>
</evidence>
<dbReference type="Gene3D" id="3.40.109.10">
    <property type="entry name" value="NADH Oxidase"/>
    <property type="match status" value="1"/>
</dbReference>
<evidence type="ECO:0008006" key="3">
    <source>
        <dbReference type="Google" id="ProtNLM"/>
    </source>
</evidence>
<dbReference type="InterPro" id="IPR000415">
    <property type="entry name" value="Nitroreductase-like"/>
</dbReference>
<dbReference type="GO" id="GO:0016491">
    <property type="term" value="F:oxidoreductase activity"/>
    <property type="evidence" value="ECO:0007669"/>
    <property type="project" value="InterPro"/>
</dbReference>
<dbReference type="Proteomes" id="UP001165136">
    <property type="component" value="Unassembled WGS sequence"/>
</dbReference>
<keyword evidence="2" id="KW-1185">Reference proteome</keyword>
<dbReference type="PANTHER" id="PTHR23026">
    <property type="entry name" value="NADPH NITROREDUCTASE"/>
    <property type="match status" value="1"/>
</dbReference>
<evidence type="ECO:0000313" key="2">
    <source>
        <dbReference type="Proteomes" id="UP001165136"/>
    </source>
</evidence>
<sequence>MTSFPAALGLSSEQTEEVVRLAGLAPSLHNSQPWRFRLASDAIELHSDPQRRLPAADPDDRELRLACGAALLNLRLALEHVGVRPVVTLLPRFAGSTALAEVRDGGRATQAPGEQELYRAIPKRRSNRRPFRETQVPTKHRHALAAAVQREQCWLHVMERSELGVLERLVRHAHRVQMADPRFRDQLARWTGRPPGTVEGVPAAAAGPLPEPQDQWVLRDFSGGQARARVPGKDFEYEPLLVVVCSHHDSRLDDLYAGQAMQRMWLTATVRGLALSLLSQVVEVTDTRDELSRLLGSTWYPQAVARIGYGWPTPVTPRRDVRDLLISD</sequence>
<organism evidence="1 2">
    <name type="scientific">Amycolatopsis taiwanensis</name>
    <dbReference type="NCBI Taxonomy" id="342230"/>
    <lineage>
        <taxon>Bacteria</taxon>
        <taxon>Bacillati</taxon>
        <taxon>Actinomycetota</taxon>
        <taxon>Actinomycetes</taxon>
        <taxon>Pseudonocardiales</taxon>
        <taxon>Pseudonocardiaceae</taxon>
        <taxon>Amycolatopsis</taxon>
    </lineage>
</organism>
<name>A0A9W6R4I0_9PSEU</name>
<dbReference type="InterPro" id="IPR050627">
    <property type="entry name" value="Nitroreductase/BluB"/>
</dbReference>
<dbReference type="EMBL" id="BSTI01000014">
    <property type="protein sequence ID" value="GLY69108.1"/>
    <property type="molecule type" value="Genomic_DNA"/>
</dbReference>
<comment type="caution">
    <text evidence="1">The sequence shown here is derived from an EMBL/GenBank/DDBJ whole genome shotgun (WGS) entry which is preliminary data.</text>
</comment>
<dbReference type="SUPFAM" id="SSF55469">
    <property type="entry name" value="FMN-dependent nitroreductase-like"/>
    <property type="match status" value="2"/>
</dbReference>
<gene>
    <name evidence="1" type="ORF">Atai01_57270</name>
</gene>
<reference evidence="1" key="1">
    <citation type="submission" date="2023-03" db="EMBL/GenBank/DDBJ databases">
        <title>Amycolatopsis taiwanensis NBRC 103393.</title>
        <authorList>
            <person name="Ichikawa N."/>
            <person name="Sato H."/>
            <person name="Tonouchi N."/>
        </authorList>
    </citation>
    <scope>NUCLEOTIDE SEQUENCE</scope>
    <source>
        <strain evidence="1">NBRC 103393</strain>
    </source>
</reference>
<dbReference type="NCBIfam" id="NF047509">
    <property type="entry name" value="Rv3131_FMN_oxido"/>
    <property type="match status" value="1"/>
</dbReference>
<accession>A0A9W6R4I0</accession>
<dbReference type="AlphaFoldDB" id="A0A9W6R4I0"/>
<protein>
    <recommendedName>
        <fullName evidence="3">Nitroreductase</fullName>
    </recommendedName>
</protein>